<dbReference type="Pfam" id="PF00106">
    <property type="entry name" value="adh_short"/>
    <property type="match status" value="1"/>
</dbReference>
<dbReference type="InParanoid" id="B9RDN3"/>
<keyword evidence="6" id="KW-1185">Reference proteome</keyword>
<evidence type="ECO:0000256" key="3">
    <source>
        <dbReference type="ARBA" id="ARBA00023002"/>
    </source>
</evidence>
<gene>
    <name evidence="5" type="ORF">RCOM_1614550</name>
</gene>
<dbReference type="Proteomes" id="UP000008311">
    <property type="component" value="Unassembled WGS sequence"/>
</dbReference>
<dbReference type="FunFam" id="3.40.50.720:FF:000312">
    <property type="entry name" value="(+)-neomenthol dehydrogenase"/>
    <property type="match status" value="1"/>
</dbReference>
<evidence type="ECO:0000313" key="5">
    <source>
        <dbReference type="EMBL" id="EEF50491.1"/>
    </source>
</evidence>
<organism evidence="5 6">
    <name type="scientific">Ricinus communis</name>
    <name type="common">Castor bean</name>
    <dbReference type="NCBI Taxonomy" id="3988"/>
    <lineage>
        <taxon>Eukaryota</taxon>
        <taxon>Viridiplantae</taxon>
        <taxon>Streptophyta</taxon>
        <taxon>Embryophyta</taxon>
        <taxon>Tracheophyta</taxon>
        <taxon>Spermatophyta</taxon>
        <taxon>Magnoliopsida</taxon>
        <taxon>eudicotyledons</taxon>
        <taxon>Gunneridae</taxon>
        <taxon>Pentapetalae</taxon>
        <taxon>rosids</taxon>
        <taxon>fabids</taxon>
        <taxon>Malpighiales</taxon>
        <taxon>Euphorbiaceae</taxon>
        <taxon>Acalyphoideae</taxon>
        <taxon>Acalypheae</taxon>
        <taxon>Ricinus</taxon>
    </lineage>
</organism>
<dbReference type="EC" id="1.1.1.189" evidence="5"/>
<dbReference type="InterPro" id="IPR002347">
    <property type="entry name" value="SDR_fam"/>
</dbReference>
<dbReference type="eggNOG" id="KOG1208">
    <property type="taxonomic scope" value="Eukaryota"/>
</dbReference>
<dbReference type="EMBL" id="EQ973775">
    <property type="protein sequence ID" value="EEF50491.1"/>
    <property type="molecule type" value="Genomic_DNA"/>
</dbReference>
<dbReference type="PRINTS" id="PR00081">
    <property type="entry name" value="GDHRDH"/>
</dbReference>
<comment type="similarity">
    <text evidence="1 4">Belongs to the short-chain dehydrogenases/reductases (SDR) family.</text>
</comment>
<dbReference type="InterPro" id="IPR036291">
    <property type="entry name" value="NAD(P)-bd_dom_sf"/>
</dbReference>
<sequence>MSLLAYFAMYVSVSFGVLQQLQAIHQKALGGQKVIGRLLWRMSGGSWRANRGLGWGIVKLLASKGIMVILTARDEKRGLQAVEKLKESHISANVVFHQLDVMDPASISSLAEFIKIQYGKLDILVNNAGIGGTITDSSKLAASTISNTKADLQNVWSKVLIQNYDLAEECLSTNYYGAKRTTEVLIPLLQLSDSPRIVNVSSTMGMLKYIPNQWAKGLLSDCDSFSEETVDEVLIAFLKDFKEDSLGAKGWPTFLSAYTISKAAMNAHTRILAKKYPNFCINCVCPGSVKTDINNNTGHFSIEEAAIYPVKLALLPKDGPSGLFFLLDQLYNF</sequence>
<evidence type="ECO:0000256" key="4">
    <source>
        <dbReference type="RuleBase" id="RU000363"/>
    </source>
</evidence>
<dbReference type="STRING" id="3988.B9RDN3"/>
<dbReference type="GO" id="GO:0050221">
    <property type="term" value="F:prostaglandin E2 9-reductase activity"/>
    <property type="evidence" value="ECO:0007669"/>
    <property type="project" value="UniProtKB-EC"/>
</dbReference>
<keyword evidence="3 5" id="KW-0560">Oxidoreductase</keyword>
<dbReference type="PANTHER" id="PTHR43490">
    <property type="entry name" value="(+)-NEOMENTHOL DEHYDROGENASE"/>
    <property type="match status" value="1"/>
</dbReference>
<dbReference type="SUPFAM" id="SSF51735">
    <property type="entry name" value="NAD(P)-binding Rossmann-fold domains"/>
    <property type="match status" value="1"/>
</dbReference>
<dbReference type="PRINTS" id="PR00080">
    <property type="entry name" value="SDRFAMILY"/>
</dbReference>
<reference evidence="6" key="1">
    <citation type="journal article" date="2010" name="Nat. Biotechnol.">
        <title>Draft genome sequence of the oilseed species Ricinus communis.</title>
        <authorList>
            <person name="Chan A.P."/>
            <person name="Crabtree J."/>
            <person name="Zhao Q."/>
            <person name="Lorenzi H."/>
            <person name="Orvis J."/>
            <person name="Puiu D."/>
            <person name="Melake-Berhan A."/>
            <person name="Jones K.M."/>
            <person name="Redman J."/>
            <person name="Chen G."/>
            <person name="Cahoon E.B."/>
            <person name="Gedil M."/>
            <person name="Stanke M."/>
            <person name="Haas B.J."/>
            <person name="Wortman J.R."/>
            <person name="Fraser-Liggett C.M."/>
            <person name="Ravel J."/>
            <person name="Rabinowicz P.D."/>
        </authorList>
    </citation>
    <scope>NUCLEOTIDE SEQUENCE [LARGE SCALE GENOMIC DNA]</scope>
    <source>
        <strain evidence="6">cv. Hale</strain>
    </source>
</reference>
<proteinExistence type="inferred from homology"/>
<keyword evidence="2" id="KW-0521">NADP</keyword>
<dbReference type="AlphaFoldDB" id="B9RDN3"/>
<dbReference type="PANTHER" id="PTHR43490:SF132">
    <property type="entry name" value="SHORT-CHAIN DEHYDROGENASE_REDUCTASE"/>
    <property type="match status" value="1"/>
</dbReference>
<name>B9RDN3_RICCO</name>
<evidence type="ECO:0000256" key="1">
    <source>
        <dbReference type="ARBA" id="ARBA00006484"/>
    </source>
</evidence>
<dbReference type="Gene3D" id="3.40.50.720">
    <property type="entry name" value="NAD(P)-binding Rossmann-like Domain"/>
    <property type="match status" value="1"/>
</dbReference>
<protein>
    <submittedName>
        <fullName evidence="5">Carbonyl reductase, putative</fullName>
        <ecNumber evidence="5">1.1.1.189</ecNumber>
    </submittedName>
</protein>
<accession>B9RDN3</accession>
<evidence type="ECO:0000313" key="6">
    <source>
        <dbReference type="Proteomes" id="UP000008311"/>
    </source>
</evidence>
<evidence type="ECO:0000256" key="2">
    <source>
        <dbReference type="ARBA" id="ARBA00022857"/>
    </source>
</evidence>